<dbReference type="Proteomes" id="UP000199662">
    <property type="component" value="Unassembled WGS sequence"/>
</dbReference>
<dbReference type="GO" id="GO:0046872">
    <property type="term" value="F:metal ion binding"/>
    <property type="evidence" value="ECO:0007669"/>
    <property type="project" value="UniProtKB-KW"/>
</dbReference>
<keyword evidence="5 8" id="KW-0460">Magnesium</keyword>
<evidence type="ECO:0000256" key="8">
    <source>
        <dbReference type="HAMAP-Rule" id="MF_00316"/>
    </source>
</evidence>
<dbReference type="PANTHER" id="PTHR19136:SF81">
    <property type="entry name" value="MOLYBDENUM COFACTOR GUANYLYLTRANSFERASE"/>
    <property type="match status" value="1"/>
</dbReference>
<dbReference type="NCBIfam" id="TIGR00176">
    <property type="entry name" value="mobB"/>
    <property type="match status" value="1"/>
</dbReference>
<dbReference type="RefSeq" id="WP_091828833.1">
    <property type="nucleotide sequence ID" value="NZ_FNZK01000002.1"/>
</dbReference>
<comment type="subcellular location">
    <subcellularLocation>
        <location evidence="8">Cytoplasm</location>
    </subcellularLocation>
</comment>
<evidence type="ECO:0000313" key="12">
    <source>
        <dbReference type="Proteomes" id="UP000199662"/>
    </source>
</evidence>
<name>A0A1H6UYQ2_9FIRM</name>
<evidence type="ECO:0000256" key="1">
    <source>
        <dbReference type="ARBA" id="ARBA00022490"/>
    </source>
</evidence>
<dbReference type="EC" id="2.7.7.77" evidence="8"/>
<proteinExistence type="inferred from homology"/>
<dbReference type="Pfam" id="PF03205">
    <property type="entry name" value="MobB"/>
    <property type="match status" value="1"/>
</dbReference>
<dbReference type="Gene3D" id="3.90.550.10">
    <property type="entry name" value="Spore Coat Polysaccharide Biosynthesis Protein SpsA, Chain A"/>
    <property type="match status" value="1"/>
</dbReference>
<keyword evidence="6 8" id="KW-0342">GTP-binding</keyword>
<keyword evidence="1 8" id="KW-0963">Cytoplasm</keyword>
<dbReference type="GO" id="GO:0006777">
    <property type="term" value="P:Mo-molybdopterin cofactor biosynthetic process"/>
    <property type="evidence" value="ECO:0007669"/>
    <property type="project" value="UniProtKB-KW"/>
</dbReference>
<evidence type="ECO:0000259" key="9">
    <source>
        <dbReference type="Pfam" id="PF03205"/>
    </source>
</evidence>
<evidence type="ECO:0000256" key="2">
    <source>
        <dbReference type="ARBA" id="ARBA00022679"/>
    </source>
</evidence>
<dbReference type="AlphaFoldDB" id="A0A1H6UYQ2"/>
<accession>A0A1H6UYQ2</accession>
<dbReference type="InterPro" id="IPR029044">
    <property type="entry name" value="Nucleotide-diphossugar_trans"/>
</dbReference>
<comment type="cofactor">
    <cofactor evidence="8">
        <name>Mg(2+)</name>
        <dbReference type="ChEBI" id="CHEBI:18420"/>
    </cofactor>
</comment>
<dbReference type="CDD" id="cd03116">
    <property type="entry name" value="MobB"/>
    <property type="match status" value="1"/>
</dbReference>
<dbReference type="PANTHER" id="PTHR19136">
    <property type="entry name" value="MOLYBDENUM COFACTOR GUANYLYLTRANSFERASE"/>
    <property type="match status" value="1"/>
</dbReference>
<comment type="domain">
    <text evidence="8">The N-terminal domain determines nucleotide recognition and specific binding, while the C-terminal domain determines the specific binding to the target protein.</text>
</comment>
<dbReference type="Gene3D" id="3.40.50.300">
    <property type="entry name" value="P-loop containing nucleotide triphosphate hydrolases"/>
    <property type="match status" value="1"/>
</dbReference>
<dbReference type="InterPro" id="IPR025877">
    <property type="entry name" value="MobA-like_NTP_Trfase"/>
</dbReference>
<dbReference type="GO" id="GO:0005525">
    <property type="term" value="F:GTP binding"/>
    <property type="evidence" value="ECO:0007669"/>
    <property type="project" value="UniProtKB-UniRule"/>
</dbReference>
<keyword evidence="7 8" id="KW-0501">Molybdenum cofactor biosynthesis</keyword>
<keyword evidence="2 8" id="KW-0808">Transferase</keyword>
<keyword evidence="12" id="KW-1185">Reference proteome</keyword>
<organism evidence="11 12">
    <name type="scientific">Propionispira arboris</name>
    <dbReference type="NCBI Taxonomy" id="84035"/>
    <lineage>
        <taxon>Bacteria</taxon>
        <taxon>Bacillati</taxon>
        <taxon>Bacillota</taxon>
        <taxon>Negativicutes</taxon>
        <taxon>Selenomonadales</taxon>
        <taxon>Selenomonadaceae</taxon>
        <taxon>Propionispira</taxon>
    </lineage>
</organism>
<evidence type="ECO:0000256" key="4">
    <source>
        <dbReference type="ARBA" id="ARBA00022741"/>
    </source>
</evidence>
<evidence type="ECO:0000256" key="5">
    <source>
        <dbReference type="ARBA" id="ARBA00022842"/>
    </source>
</evidence>
<dbReference type="HAMAP" id="MF_00316">
    <property type="entry name" value="MobA"/>
    <property type="match status" value="1"/>
</dbReference>
<feature type="binding site" evidence="8">
    <location>
        <position position="67"/>
    </location>
    <ligand>
        <name>GTP</name>
        <dbReference type="ChEBI" id="CHEBI:37565"/>
    </ligand>
</feature>
<dbReference type="CDD" id="cd02503">
    <property type="entry name" value="MobA"/>
    <property type="match status" value="1"/>
</dbReference>
<feature type="binding site" evidence="8">
    <location>
        <position position="96"/>
    </location>
    <ligand>
        <name>GTP</name>
        <dbReference type="ChEBI" id="CHEBI:37565"/>
    </ligand>
</feature>
<keyword evidence="3 8" id="KW-0479">Metal-binding</keyword>
<evidence type="ECO:0000313" key="11">
    <source>
        <dbReference type="EMBL" id="SEI95794.1"/>
    </source>
</evidence>
<dbReference type="SUPFAM" id="SSF52540">
    <property type="entry name" value="P-loop containing nucleoside triphosphate hydrolases"/>
    <property type="match status" value="1"/>
</dbReference>
<reference evidence="11 12" key="1">
    <citation type="submission" date="2016-10" db="EMBL/GenBank/DDBJ databases">
        <authorList>
            <person name="de Groot N.N."/>
        </authorList>
    </citation>
    <scope>NUCLEOTIDE SEQUENCE [LARGE SCALE GENOMIC DNA]</scope>
    <source>
        <strain evidence="11 12">DSM 2179</strain>
    </source>
</reference>
<dbReference type="STRING" id="84035.SAMN05660742_10270"/>
<protein>
    <recommendedName>
        <fullName evidence="8">Probable molybdenum cofactor guanylyltransferase</fullName>
        <shortName evidence="8">MoCo guanylyltransferase</shortName>
        <ecNumber evidence="8">2.7.7.77</ecNumber>
    </recommendedName>
    <alternativeName>
        <fullName evidence="8">GTP:molybdopterin guanylyltransferase</fullName>
    </alternativeName>
    <alternativeName>
        <fullName evidence="8">Mo-MPT guanylyltransferase</fullName>
    </alternativeName>
    <alternativeName>
        <fullName evidence="8">Molybdopterin guanylyltransferase</fullName>
    </alternativeName>
    <alternativeName>
        <fullName evidence="8">Molybdopterin-guanine dinucleotide synthase</fullName>
        <shortName evidence="8">MGD synthase</shortName>
    </alternativeName>
</protein>
<dbReference type="SUPFAM" id="SSF53448">
    <property type="entry name" value="Nucleotide-diphospho-sugar transferases"/>
    <property type="match status" value="1"/>
</dbReference>
<feature type="binding site" evidence="8">
    <location>
        <position position="96"/>
    </location>
    <ligand>
        <name>Mg(2+)</name>
        <dbReference type="ChEBI" id="CHEBI:18420"/>
    </ligand>
</feature>
<sequence length="356" mass="39573">MELGLIILAGGKSSRMGRNKVWLNWQGQTFLENMIHKAKDYGFTDIIVVANDAAEQYKALSIKLTKDVYADCGPLGGIHAGLSFGSLPYYVVVSCDMPLLDFHFVEGLTACLDGINQAIVPLTKKHQQPLAAIYHRDCVPVIVQLLERGERKIDLLLQNVETKRVQMYDFSRSFFNVNTPEEMVIAKAKAINGKRRIPIVSIVAGMSGSGKTTFITKLLPLLKQMGLRTAVVKSDGHGFDLDQEGKDTWQFSQAGAEVVAIVSPQQYAIIAKTQEKKSLLEVAAKIDDVDLILIESRQHGVFPILEIFRGDIHNELITPREDLAGILTDRLNVDTRITVLPLDEPEKTALFIQELF</sequence>
<dbReference type="InterPro" id="IPR027417">
    <property type="entry name" value="P-loop_NTPase"/>
</dbReference>
<comment type="function">
    <text evidence="8">Transfers a GMP moiety from GTP to Mo-molybdopterin (Mo-MPT) cofactor (Moco or molybdenum cofactor) to form Mo-molybdopterin guanine dinucleotide (Mo-MGD) cofactor.</text>
</comment>
<keyword evidence="4 8" id="KW-0547">Nucleotide-binding</keyword>
<feature type="domain" description="Molybdopterin-guanine dinucleotide biosynthesis protein B (MobB)" evidence="9">
    <location>
        <begin position="201"/>
        <end position="326"/>
    </location>
</feature>
<gene>
    <name evidence="8" type="primary">mobA</name>
    <name evidence="11" type="ORF">SAMN05660742_10270</name>
</gene>
<dbReference type="GO" id="GO:0061603">
    <property type="term" value="F:molybdenum cofactor guanylyltransferase activity"/>
    <property type="evidence" value="ECO:0007669"/>
    <property type="project" value="UniProtKB-EC"/>
</dbReference>
<evidence type="ECO:0000256" key="3">
    <source>
        <dbReference type="ARBA" id="ARBA00022723"/>
    </source>
</evidence>
<comment type="similarity">
    <text evidence="8">Belongs to the MobA family.</text>
</comment>
<comment type="caution">
    <text evidence="8">Lacks conserved residue(s) required for the propagation of feature annotation.</text>
</comment>
<evidence type="ECO:0000256" key="6">
    <source>
        <dbReference type="ARBA" id="ARBA00023134"/>
    </source>
</evidence>
<evidence type="ECO:0000259" key="10">
    <source>
        <dbReference type="Pfam" id="PF12804"/>
    </source>
</evidence>
<dbReference type="Pfam" id="PF12804">
    <property type="entry name" value="NTP_transf_3"/>
    <property type="match status" value="1"/>
</dbReference>
<feature type="domain" description="MobA-like NTP transferase" evidence="10">
    <location>
        <begin position="6"/>
        <end position="153"/>
    </location>
</feature>
<feature type="binding site" evidence="8">
    <location>
        <begin position="8"/>
        <end position="10"/>
    </location>
    <ligand>
        <name>GTP</name>
        <dbReference type="ChEBI" id="CHEBI:37565"/>
    </ligand>
</feature>
<dbReference type="GO" id="GO:0005737">
    <property type="term" value="C:cytoplasm"/>
    <property type="evidence" value="ECO:0007669"/>
    <property type="project" value="UniProtKB-SubCell"/>
</dbReference>
<dbReference type="InterPro" id="IPR004435">
    <property type="entry name" value="MobB_dom"/>
</dbReference>
<comment type="catalytic activity">
    <reaction evidence="8">
        <text>Mo-molybdopterin + GTP + H(+) = Mo-molybdopterin guanine dinucleotide + diphosphate</text>
        <dbReference type="Rhea" id="RHEA:34243"/>
        <dbReference type="ChEBI" id="CHEBI:15378"/>
        <dbReference type="ChEBI" id="CHEBI:33019"/>
        <dbReference type="ChEBI" id="CHEBI:37565"/>
        <dbReference type="ChEBI" id="CHEBI:71302"/>
        <dbReference type="ChEBI" id="CHEBI:71310"/>
        <dbReference type="EC" id="2.7.7.77"/>
    </reaction>
</comment>
<evidence type="ECO:0000256" key="7">
    <source>
        <dbReference type="ARBA" id="ARBA00023150"/>
    </source>
</evidence>
<dbReference type="EMBL" id="FNZK01000002">
    <property type="protein sequence ID" value="SEI95794.1"/>
    <property type="molecule type" value="Genomic_DNA"/>
</dbReference>
<dbReference type="InterPro" id="IPR013482">
    <property type="entry name" value="Molybde_CF_guanTrfase"/>
</dbReference>
<feature type="binding site" evidence="8">
    <location>
        <position position="20"/>
    </location>
    <ligand>
        <name>GTP</name>
        <dbReference type="ChEBI" id="CHEBI:37565"/>
    </ligand>
</feature>